<dbReference type="Proteomes" id="UP001152422">
    <property type="component" value="Unassembled WGS sequence"/>
</dbReference>
<dbReference type="GO" id="GO:0005886">
    <property type="term" value="C:plasma membrane"/>
    <property type="evidence" value="ECO:0007669"/>
    <property type="project" value="UniProtKB-SubCell"/>
</dbReference>
<dbReference type="AlphaFoldDB" id="A0A9X4QZP3"/>
<evidence type="ECO:0000256" key="3">
    <source>
        <dbReference type="ARBA" id="ARBA00022448"/>
    </source>
</evidence>
<feature type="transmembrane region" description="Helical" evidence="9">
    <location>
        <begin position="94"/>
        <end position="113"/>
    </location>
</feature>
<keyword evidence="4" id="KW-1003">Cell membrane</keyword>
<comment type="caution">
    <text evidence="10">The sequence shown here is derived from an EMBL/GenBank/DDBJ whole genome shotgun (WGS) entry which is preliminary data.</text>
</comment>
<evidence type="ECO:0000256" key="6">
    <source>
        <dbReference type="ARBA" id="ARBA00022989"/>
    </source>
</evidence>
<feature type="transmembrane region" description="Helical" evidence="9">
    <location>
        <begin position="236"/>
        <end position="254"/>
    </location>
</feature>
<dbReference type="PANTHER" id="PTHR30047:SF7">
    <property type="entry name" value="HIGH-AFFINITY CHOLINE TRANSPORT PROTEIN"/>
    <property type="match status" value="1"/>
</dbReference>
<feature type="transmembrane region" description="Helical" evidence="9">
    <location>
        <begin position="144"/>
        <end position="165"/>
    </location>
</feature>
<protein>
    <submittedName>
        <fullName evidence="10">BCCT family transporter</fullName>
    </submittedName>
</protein>
<keyword evidence="6 9" id="KW-1133">Transmembrane helix</keyword>
<comment type="similarity">
    <text evidence="2">Belongs to the BCCT transporter (TC 2.A.15) family.</text>
</comment>
<feature type="region of interest" description="Disordered" evidence="8">
    <location>
        <begin position="517"/>
        <end position="568"/>
    </location>
</feature>
<keyword evidence="3" id="KW-0813">Transport</keyword>
<dbReference type="RefSeq" id="WP_277582965.1">
    <property type="nucleotide sequence ID" value="NZ_JAMBPY010000002.1"/>
</dbReference>
<evidence type="ECO:0000256" key="2">
    <source>
        <dbReference type="ARBA" id="ARBA00005658"/>
    </source>
</evidence>
<feature type="transmembrane region" description="Helical" evidence="9">
    <location>
        <begin position="266"/>
        <end position="286"/>
    </location>
</feature>
<feature type="transmembrane region" description="Helical" evidence="9">
    <location>
        <begin position="197"/>
        <end position="216"/>
    </location>
</feature>
<evidence type="ECO:0000256" key="8">
    <source>
        <dbReference type="SAM" id="MobiDB-lite"/>
    </source>
</evidence>
<evidence type="ECO:0000256" key="7">
    <source>
        <dbReference type="ARBA" id="ARBA00023136"/>
    </source>
</evidence>
<dbReference type="Pfam" id="PF02028">
    <property type="entry name" value="BCCT"/>
    <property type="match status" value="1"/>
</dbReference>
<evidence type="ECO:0000256" key="5">
    <source>
        <dbReference type="ARBA" id="ARBA00022692"/>
    </source>
</evidence>
<keyword evidence="11" id="KW-1185">Reference proteome</keyword>
<dbReference type="EMBL" id="JAMBQA010000002">
    <property type="protein sequence ID" value="MDG0845502.1"/>
    <property type="molecule type" value="Genomic_DNA"/>
</dbReference>
<sequence length="568" mass="63300">MNNKHKRKTKNRNLVYIISVAIILLITLVAGIFPKGFGTYAQQVYDYISNSFGWLFLVIIFILDIFLIALAVSRYGRFKLGRDDEEPEFSMHSWIGMLFSAGLGVGIVFWGVAEPLSHYLHSPFPGTVADESAESARVAMGYTFFHWGISQWSIFAIAGLTVAYFQFRKNRDGLISTAMEPVFGEAYKRPYRNIIDILAIIATVMGIATSIGLGIMQISGGLEHVFNIPNNNITKITITVLMVAIFLTSAATGLNRGVKWLSNINIGLGALLLIFMFIFGDLKFIFESYTLAIGDYLRHFIEYSLRISPYTGDNGWIQQWTVFYWAWVISWSPFIGGFVARVSRGRTIREFIVGVLIIPPLISFTWIAGFGGTAVKIALKENDNIANVVDQDYTVALFELLSKFPLADITSALAIALIFIFIVTSADSTTHIVSGMATGGIANPKTKHKIIWGILIGAISVSMTIAGGLTSLQTASVVTGLPFSIILLLMIVSLMRALRREPTKHFKMTHIDDDKDYSIPLEQREDDDTKDSKDDSANDKQSTTHDEKEAELNKQYRNNKKDENNNDK</sequence>
<feature type="transmembrane region" description="Helical" evidence="9">
    <location>
        <begin position="53"/>
        <end position="73"/>
    </location>
</feature>
<name>A0A9X4QZP3_9STAP</name>
<accession>A0A9X4QZP3</accession>
<dbReference type="GO" id="GO:0022857">
    <property type="term" value="F:transmembrane transporter activity"/>
    <property type="evidence" value="ECO:0007669"/>
    <property type="project" value="InterPro"/>
</dbReference>
<feature type="compositionally biased region" description="Basic and acidic residues" evidence="8">
    <location>
        <begin position="530"/>
        <end position="568"/>
    </location>
</feature>
<gene>
    <name evidence="10" type="ORF">M4L89_04630</name>
</gene>
<evidence type="ECO:0000313" key="11">
    <source>
        <dbReference type="Proteomes" id="UP001152422"/>
    </source>
</evidence>
<dbReference type="PANTHER" id="PTHR30047">
    <property type="entry name" value="HIGH-AFFINITY CHOLINE TRANSPORT PROTEIN-RELATED"/>
    <property type="match status" value="1"/>
</dbReference>
<dbReference type="InterPro" id="IPR000060">
    <property type="entry name" value="BCCT_transptr"/>
</dbReference>
<keyword evidence="7 9" id="KW-0472">Membrane</keyword>
<keyword evidence="5 9" id="KW-0812">Transmembrane</keyword>
<reference evidence="10" key="1">
    <citation type="submission" date="2022-05" db="EMBL/GenBank/DDBJ databases">
        <title>Comparative genomics of Staphylococcus equorum isolates.</title>
        <authorList>
            <person name="Luelf R.H."/>
        </authorList>
    </citation>
    <scope>NUCLEOTIDE SEQUENCE</scope>
    <source>
        <strain evidence="10">TMW 2.2497</strain>
    </source>
</reference>
<feature type="transmembrane region" description="Helical" evidence="9">
    <location>
        <begin position="409"/>
        <end position="429"/>
    </location>
</feature>
<proteinExistence type="inferred from homology"/>
<dbReference type="NCBIfam" id="TIGR00842">
    <property type="entry name" value="bcct"/>
    <property type="match status" value="1"/>
</dbReference>
<feature type="transmembrane region" description="Helical" evidence="9">
    <location>
        <begin position="322"/>
        <end position="339"/>
    </location>
</feature>
<evidence type="ECO:0000256" key="4">
    <source>
        <dbReference type="ARBA" id="ARBA00022475"/>
    </source>
</evidence>
<comment type="subcellular location">
    <subcellularLocation>
        <location evidence="1">Cell membrane</location>
        <topology evidence="1">Multi-pass membrane protein</topology>
    </subcellularLocation>
</comment>
<evidence type="ECO:0000313" key="10">
    <source>
        <dbReference type="EMBL" id="MDG0845502.1"/>
    </source>
</evidence>
<evidence type="ECO:0000256" key="9">
    <source>
        <dbReference type="SAM" id="Phobius"/>
    </source>
</evidence>
<feature type="transmembrane region" description="Helical" evidence="9">
    <location>
        <begin position="450"/>
        <end position="469"/>
    </location>
</feature>
<feature type="transmembrane region" description="Helical" evidence="9">
    <location>
        <begin position="475"/>
        <end position="498"/>
    </location>
</feature>
<organism evidence="10 11">
    <name type="scientific">Staphylococcus equorum</name>
    <dbReference type="NCBI Taxonomy" id="246432"/>
    <lineage>
        <taxon>Bacteria</taxon>
        <taxon>Bacillati</taxon>
        <taxon>Bacillota</taxon>
        <taxon>Bacilli</taxon>
        <taxon>Bacillales</taxon>
        <taxon>Staphylococcaceae</taxon>
        <taxon>Staphylococcus</taxon>
    </lineage>
</organism>
<feature type="transmembrane region" description="Helical" evidence="9">
    <location>
        <begin position="14"/>
        <end position="33"/>
    </location>
</feature>
<evidence type="ECO:0000256" key="1">
    <source>
        <dbReference type="ARBA" id="ARBA00004651"/>
    </source>
</evidence>
<feature type="transmembrane region" description="Helical" evidence="9">
    <location>
        <begin position="351"/>
        <end position="371"/>
    </location>
</feature>